<dbReference type="Gene3D" id="3.30.1380.10">
    <property type="match status" value="1"/>
</dbReference>
<feature type="repeat" description="Cell wall-binding" evidence="2">
    <location>
        <begin position="20"/>
        <end position="39"/>
    </location>
</feature>
<dbReference type="EMBL" id="AGEL01000004">
    <property type="protein sequence ID" value="EHO17608.1"/>
    <property type="molecule type" value="Genomic_DNA"/>
</dbReference>
<organism evidence="4 5">
    <name type="scientific">Stomatobaculum longum</name>
    <dbReference type="NCBI Taxonomy" id="796942"/>
    <lineage>
        <taxon>Bacteria</taxon>
        <taxon>Bacillati</taxon>
        <taxon>Bacillota</taxon>
        <taxon>Clostridia</taxon>
        <taxon>Lachnospirales</taxon>
        <taxon>Lachnospiraceae</taxon>
        <taxon>Stomatobaculum</taxon>
    </lineage>
</organism>
<evidence type="ECO:0000313" key="4">
    <source>
        <dbReference type="EMBL" id="EHO17608.1"/>
    </source>
</evidence>
<comment type="caution">
    <text evidence="4">The sequence shown here is derived from an EMBL/GenBank/DDBJ whole genome shotgun (WGS) entry which is preliminary data.</text>
</comment>
<dbReference type="Pfam" id="PF13539">
    <property type="entry name" value="Peptidase_M15_4"/>
    <property type="match status" value="1"/>
</dbReference>
<dbReference type="InterPro" id="IPR039561">
    <property type="entry name" value="Peptidase_M15C"/>
</dbReference>
<dbReference type="InterPro" id="IPR018337">
    <property type="entry name" value="Cell_wall/Cho-bd_repeat"/>
</dbReference>
<feature type="repeat" description="Cell wall-binding" evidence="2">
    <location>
        <begin position="93"/>
        <end position="112"/>
    </location>
</feature>
<dbReference type="PROSITE" id="PS51170">
    <property type="entry name" value="CW"/>
    <property type="match status" value="3"/>
</dbReference>
<accession>A0AA36Y641</accession>
<dbReference type="GeneID" id="86941800"/>
<dbReference type="Pfam" id="PF19127">
    <property type="entry name" value="Choline_bind_3"/>
    <property type="match status" value="2"/>
</dbReference>
<dbReference type="Gene3D" id="2.10.270.10">
    <property type="entry name" value="Cholin Binding"/>
    <property type="match status" value="3"/>
</dbReference>
<keyword evidence="5" id="KW-1185">Reference proteome</keyword>
<protein>
    <recommendedName>
        <fullName evidence="3">Peptidase M15C domain-containing protein</fullName>
    </recommendedName>
</protein>
<dbReference type="CDD" id="cd14845">
    <property type="entry name" value="L-Ala-D-Glu_peptidase_like"/>
    <property type="match status" value="1"/>
</dbReference>
<name>A0AA36Y641_9FIRM</name>
<dbReference type="Proteomes" id="UP000018466">
    <property type="component" value="Unassembled WGS sequence"/>
</dbReference>
<sequence length="309" mass="35585">MGSWEKKNTIWQYRENGELVTGWKEIDGKWYLFGSGGNMLLGWQKSKDRWYYLKQESDRKAGEAKNAYGFMLTGWQQLNGKWYFFHEDGSMAVYEWVKDKGKWYFLRSNGEMARNQMRSYKGKSYYFKADGSMAVSEAVSWNGERYRADQDGVCLEERPAPGGHNVSRLHPRLKRLQKKLIAQCAARGLPIRITQEVRTAEEQDALYALGRTAGGSIVTNARGSSYSSHHQWGTAFDFCRDDGKPPYEDGDRFFEKVGAMGKALGLEWGGDWKSIVDKPHFQLPDWGSGTAKLKELYHSPERFEKTWEA</sequence>
<dbReference type="GO" id="GO:0008233">
    <property type="term" value="F:peptidase activity"/>
    <property type="evidence" value="ECO:0007669"/>
    <property type="project" value="InterPro"/>
</dbReference>
<dbReference type="InterPro" id="IPR009045">
    <property type="entry name" value="Zn_M74/Hedgehog-like"/>
</dbReference>
<evidence type="ECO:0000256" key="1">
    <source>
        <dbReference type="ARBA" id="ARBA00022737"/>
    </source>
</evidence>
<feature type="domain" description="Peptidase M15C" evidence="3">
    <location>
        <begin position="223"/>
        <end position="283"/>
    </location>
</feature>
<dbReference type="RefSeq" id="WP_009532295.1">
    <property type="nucleotide sequence ID" value="NZ_CAUUZU010000004.1"/>
</dbReference>
<evidence type="ECO:0000259" key="3">
    <source>
        <dbReference type="Pfam" id="PF13539"/>
    </source>
</evidence>
<dbReference type="AlphaFoldDB" id="A0AA36Y641"/>
<proteinExistence type="predicted"/>
<dbReference type="SUPFAM" id="SSF55166">
    <property type="entry name" value="Hedgehog/DD-peptidase"/>
    <property type="match status" value="1"/>
</dbReference>
<evidence type="ECO:0000256" key="2">
    <source>
        <dbReference type="PROSITE-ProRule" id="PRU00591"/>
    </source>
</evidence>
<reference evidence="4 5" key="1">
    <citation type="submission" date="2011-10" db="EMBL/GenBank/DDBJ databases">
        <title>The Genome Sequence of Lachnospiraceae bacterium ACC2.</title>
        <authorList>
            <consortium name="The Broad Institute Genome Sequencing Platform"/>
            <person name="Earl A."/>
            <person name="Ward D."/>
            <person name="Feldgarden M."/>
            <person name="Gevers D."/>
            <person name="Sizova M."/>
            <person name="Hazen A."/>
            <person name="Epstein S."/>
            <person name="Young S.K."/>
            <person name="Zeng Q."/>
            <person name="Gargeya S."/>
            <person name="Fitzgerald M."/>
            <person name="Haas B."/>
            <person name="Abouelleil A."/>
            <person name="Alvarado L."/>
            <person name="Arachchi H.M."/>
            <person name="Berlin A."/>
            <person name="Brown A."/>
            <person name="Chapman S.B."/>
            <person name="Chen Z."/>
            <person name="Dunbar C."/>
            <person name="Freedman E."/>
            <person name="Gearin G."/>
            <person name="Goldberg J."/>
            <person name="Griggs A."/>
            <person name="Gujja S."/>
            <person name="Heiman D."/>
            <person name="Howarth C."/>
            <person name="Larson L."/>
            <person name="Lui A."/>
            <person name="MacDonald P.J.P."/>
            <person name="Montmayeur A."/>
            <person name="Murphy C."/>
            <person name="Neiman D."/>
            <person name="Pearson M."/>
            <person name="Priest M."/>
            <person name="Roberts A."/>
            <person name="Saif S."/>
            <person name="Shea T."/>
            <person name="Shenoy N."/>
            <person name="Sisk P."/>
            <person name="Stolte C."/>
            <person name="Sykes S."/>
            <person name="Wortman J."/>
            <person name="Nusbaum C."/>
            <person name="Birren B."/>
        </authorList>
    </citation>
    <scope>NUCLEOTIDE SEQUENCE [LARGE SCALE GENOMIC DNA]</scope>
    <source>
        <strain evidence="4 5">ACC2</strain>
    </source>
</reference>
<dbReference type="Pfam" id="PF01473">
    <property type="entry name" value="Choline_bind_1"/>
    <property type="match status" value="1"/>
</dbReference>
<evidence type="ECO:0000313" key="5">
    <source>
        <dbReference type="Proteomes" id="UP000018466"/>
    </source>
</evidence>
<keyword evidence="1" id="KW-0677">Repeat</keyword>
<dbReference type="SUPFAM" id="SSF69360">
    <property type="entry name" value="Cell wall binding repeat"/>
    <property type="match status" value="1"/>
</dbReference>
<feature type="repeat" description="Cell wall-binding" evidence="2">
    <location>
        <begin position="72"/>
        <end position="91"/>
    </location>
</feature>
<gene>
    <name evidence="4" type="ORF">HMPREF9623_00462</name>
</gene>